<evidence type="ECO:0000313" key="5">
    <source>
        <dbReference type="EMBL" id="CAB3263334.1"/>
    </source>
</evidence>
<sequence length="485" mass="54305">MEKIVEVGKQLGLAGADLAKFINEQQAFEREERRLAREAEVKRIQAEAEAETRRIEAEAQDRAHQLELKRLELQMAEIGGAQREASAGKAKAPKLPAFVDGKDELDSYLLRFERFAVTCKWERSEWASALSALLTGRALDVYSRLSDDDAVDYDQLKQALLNRYDLNEEGYRCKFRNSKPEKGESPSQFAVRLQNYLQKWVKLSGFSIEWKDVSSLLVKEQFLKSCPKELSTHLMEQAPKTLDSLTGIAEQFLAAHNREMAHDVRQEVRELCADCKQAGHATENCPKRKPDARVPRKCFLCDKVGHIAKDCYSRALPPVRMSSAAACSMEGVQESNLPLREGVVNNQTVTVLRDTGCTGVLVDRKFVHDDQVSDRPGFLSLADGSVVSAEVANMEVNTPYFTGEVEALCLNNPSHDLVIGNIGGVRPADDPDPLWRKANAALTRFQKKTSKIKAKYRVVPPNEGWPLKNQAEFKKVQDATVEAVT</sequence>
<dbReference type="Gene3D" id="1.10.4020.10">
    <property type="entry name" value="DNA breaking-rejoining enzymes"/>
    <property type="match status" value="1"/>
</dbReference>
<dbReference type="SMART" id="SM00343">
    <property type="entry name" value="ZnF_C2HC"/>
    <property type="match status" value="2"/>
</dbReference>
<dbReference type="InterPro" id="IPR001878">
    <property type="entry name" value="Znf_CCHC"/>
</dbReference>
<dbReference type="AlphaFoldDB" id="A0A6F9DIN8"/>
<evidence type="ECO:0000256" key="2">
    <source>
        <dbReference type="SAM" id="Coils"/>
    </source>
</evidence>
<dbReference type="SUPFAM" id="SSF57756">
    <property type="entry name" value="Retrovirus zinc finger-like domains"/>
    <property type="match status" value="1"/>
</dbReference>
<keyword evidence="2" id="KW-0175">Coiled coil</keyword>
<dbReference type="SUPFAM" id="SSF47353">
    <property type="entry name" value="Retrovirus capsid dimerization domain-like"/>
    <property type="match status" value="1"/>
</dbReference>
<dbReference type="InterPro" id="IPR036875">
    <property type="entry name" value="Znf_CCHC_sf"/>
</dbReference>
<dbReference type="GO" id="GO:0003676">
    <property type="term" value="F:nucleic acid binding"/>
    <property type="evidence" value="ECO:0007669"/>
    <property type="project" value="InterPro"/>
</dbReference>
<dbReference type="InterPro" id="IPR003309">
    <property type="entry name" value="SCAN_dom"/>
</dbReference>
<keyword evidence="1" id="KW-0862">Zinc</keyword>
<proteinExistence type="evidence at transcript level"/>
<accession>A0A6F9DIN8</accession>
<dbReference type="Gene3D" id="4.10.60.10">
    <property type="entry name" value="Zinc finger, CCHC-type"/>
    <property type="match status" value="1"/>
</dbReference>
<dbReference type="PROSITE" id="PS50804">
    <property type="entry name" value="SCAN_BOX"/>
    <property type="match status" value="1"/>
</dbReference>
<feature type="domain" description="CCHC-type" evidence="3">
    <location>
        <begin position="296"/>
        <end position="311"/>
    </location>
</feature>
<evidence type="ECO:0000256" key="1">
    <source>
        <dbReference type="PROSITE-ProRule" id="PRU00047"/>
    </source>
</evidence>
<protein>
    <submittedName>
        <fullName evidence="5">Uncharacterized protein LOC108950802</fullName>
    </submittedName>
</protein>
<feature type="coiled-coil region" evidence="2">
    <location>
        <begin position="18"/>
        <end position="74"/>
    </location>
</feature>
<dbReference type="EMBL" id="LR787472">
    <property type="protein sequence ID" value="CAB3263334.1"/>
    <property type="molecule type" value="mRNA"/>
</dbReference>
<dbReference type="PANTHER" id="PTHR46888:SF1">
    <property type="entry name" value="RIBONUCLEASE H"/>
    <property type="match status" value="1"/>
</dbReference>
<dbReference type="GO" id="GO:0008270">
    <property type="term" value="F:zinc ion binding"/>
    <property type="evidence" value="ECO:0007669"/>
    <property type="project" value="UniProtKB-KW"/>
</dbReference>
<evidence type="ECO:0000259" key="3">
    <source>
        <dbReference type="PROSITE" id="PS50158"/>
    </source>
</evidence>
<dbReference type="InterPro" id="IPR038269">
    <property type="entry name" value="SCAN_sf"/>
</dbReference>
<feature type="domain" description="SCAN box" evidence="4">
    <location>
        <begin position="172"/>
        <end position="252"/>
    </location>
</feature>
<organism evidence="5">
    <name type="scientific">Phallusia mammillata</name>
    <dbReference type="NCBI Taxonomy" id="59560"/>
    <lineage>
        <taxon>Eukaryota</taxon>
        <taxon>Metazoa</taxon>
        <taxon>Chordata</taxon>
        <taxon>Tunicata</taxon>
        <taxon>Ascidiacea</taxon>
        <taxon>Phlebobranchia</taxon>
        <taxon>Ascidiidae</taxon>
        <taxon>Phallusia</taxon>
    </lineage>
</organism>
<dbReference type="Pfam" id="PF02023">
    <property type="entry name" value="SCAN"/>
    <property type="match status" value="1"/>
</dbReference>
<dbReference type="PROSITE" id="PS50158">
    <property type="entry name" value="ZF_CCHC"/>
    <property type="match status" value="1"/>
</dbReference>
<reference evidence="5" key="1">
    <citation type="submission" date="2020-04" db="EMBL/GenBank/DDBJ databases">
        <authorList>
            <person name="Neveu A P."/>
        </authorList>
    </citation>
    <scope>NUCLEOTIDE SEQUENCE</scope>
    <source>
        <tissue evidence="5">Whole embryo</tissue>
    </source>
</reference>
<dbReference type="CDD" id="cd00303">
    <property type="entry name" value="retropepsin_like"/>
    <property type="match status" value="1"/>
</dbReference>
<keyword evidence="1" id="KW-0863">Zinc-finger</keyword>
<dbReference type="PANTHER" id="PTHR46888">
    <property type="entry name" value="ZINC KNUCKLE DOMAINCONTAINING PROTEIN-RELATED"/>
    <property type="match status" value="1"/>
</dbReference>
<gene>
    <name evidence="5" type="primary">LOC108950802-001</name>
</gene>
<evidence type="ECO:0000259" key="4">
    <source>
        <dbReference type="PROSITE" id="PS50804"/>
    </source>
</evidence>
<name>A0A6F9DIN8_9ASCI</name>
<keyword evidence="1" id="KW-0479">Metal-binding</keyword>